<protein>
    <submittedName>
        <fullName evidence="1">Uncharacterized protein</fullName>
    </submittedName>
</protein>
<dbReference type="Proteomes" id="UP001234297">
    <property type="component" value="Chromosome 11"/>
</dbReference>
<proteinExistence type="predicted"/>
<accession>A0ACC2KWM9</accession>
<organism evidence="1 2">
    <name type="scientific">Persea americana</name>
    <name type="common">Avocado</name>
    <dbReference type="NCBI Taxonomy" id="3435"/>
    <lineage>
        <taxon>Eukaryota</taxon>
        <taxon>Viridiplantae</taxon>
        <taxon>Streptophyta</taxon>
        <taxon>Embryophyta</taxon>
        <taxon>Tracheophyta</taxon>
        <taxon>Spermatophyta</taxon>
        <taxon>Magnoliopsida</taxon>
        <taxon>Magnoliidae</taxon>
        <taxon>Laurales</taxon>
        <taxon>Lauraceae</taxon>
        <taxon>Persea</taxon>
    </lineage>
</organism>
<name>A0ACC2KWM9_PERAE</name>
<evidence type="ECO:0000313" key="1">
    <source>
        <dbReference type="EMBL" id="KAJ8625385.1"/>
    </source>
</evidence>
<evidence type="ECO:0000313" key="2">
    <source>
        <dbReference type="Proteomes" id="UP001234297"/>
    </source>
</evidence>
<gene>
    <name evidence="1" type="ORF">MRB53_033915</name>
</gene>
<sequence length="508" mass="57435">MSHQHMDEAPDNPTENPFYKPANEASISENSSTDHGSIRQDGLSYHREKKPRLNHETAYELKNQNVCTTDNKKENVGNVSDENVKEQASFSENNSIDHGAIRAYGIFYHSETDHQLNNRNGYIADNKEENTCNASNEHVEEDEVSHRVRSDHTCLVCKRDFKSMKSLSGHMRCHPERSWRGIQPPPTEKNRVSSTIIESGGQKMVDQNYSATTMESSSSNRLPVLAKWFVKRSRYMETTHTLKVPNSLENKKYEENKAVGNSFKPSCEDSLEWEQGRKKQVCEGSKANSMNSDQLVKPRPQEQENVSGNEFKFEFTKSDYKTETILSLEKMDNSKNQMQIPFRTEVEKKRKSASSASHICRTCNKSFNSHQALGGHMTGHKKDSKSATKVDAISVACTTKDVQYESLNAVQSKPLPEFDAPCSNGDMVHRCKVCSKTFPSGQALGGHQRCHWSGGVQTSTTSIKLQEDENRTHRRIFKFDLNELAMAESEHDLELNLGLELKLGSSTI</sequence>
<keyword evidence="2" id="KW-1185">Reference proteome</keyword>
<comment type="caution">
    <text evidence="1">The sequence shown here is derived from an EMBL/GenBank/DDBJ whole genome shotgun (WGS) entry which is preliminary data.</text>
</comment>
<dbReference type="EMBL" id="CM056819">
    <property type="protein sequence ID" value="KAJ8625385.1"/>
    <property type="molecule type" value="Genomic_DNA"/>
</dbReference>
<reference evidence="1 2" key="1">
    <citation type="journal article" date="2022" name="Hortic Res">
        <title>A haplotype resolved chromosomal level avocado genome allows analysis of novel avocado genes.</title>
        <authorList>
            <person name="Nath O."/>
            <person name="Fletcher S.J."/>
            <person name="Hayward A."/>
            <person name="Shaw L.M."/>
            <person name="Masouleh A.K."/>
            <person name="Furtado A."/>
            <person name="Henry R.J."/>
            <person name="Mitter N."/>
        </authorList>
    </citation>
    <scope>NUCLEOTIDE SEQUENCE [LARGE SCALE GENOMIC DNA]</scope>
    <source>
        <strain evidence="2">cv. Hass</strain>
    </source>
</reference>